<dbReference type="EMBL" id="MU004236">
    <property type="protein sequence ID" value="KAF2668631.1"/>
    <property type="molecule type" value="Genomic_DNA"/>
</dbReference>
<dbReference type="AlphaFoldDB" id="A0A6A6UAK9"/>
<feature type="region of interest" description="Disordered" evidence="1">
    <location>
        <begin position="701"/>
        <end position="728"/>
    </location>
</feature>
<feature type="compositionally biased region" description="Low complexity" evidence="1">
    <location>
        <begin position="383"/>
        <end position="397"/>
    </location>
</feature>
<sequence length="810" mass="92712">MPGWIQNDILQAVQKAEEQYQKFTTPYDSQVPSEYENAPRQIQELLDTCFCFIRVLTDFNSIVTRFVDVYPQPNDFSGTINDCEKLFSFYWNLKNTSFLPSIDLETSSSGPLLRSAWQGHWSIYGRDCSDLVNKLRVEIRKFNIYLLLGALSRKDPESSSTELRLASTGYDPTPIHHRMATWHLNMPGTVLEDPVDEIPPLDRSFDELYNELASIRYMYKRETNINTLRPGRVPYNFSSLEHKLLKLWQVLCIRAGIAQIDGPVPPLPRDSVDLLNFPERNLSEMTVSISHHSIHWTFRPPAYVQEHIEAPLPDLPPVTTMPWLSSSQYATSAADDDEFSSPRPLHHTSSSPSHDELRWPEPTMPAQDLYSRHGPPTPDLHNRPSSQWSRPSSYQSPIPHFNAPSPFDSRDRTGSFHSTPYTSPYPAGLQATSHPGSISLGASDYSIATITLTSRLQPLRLVKFSIEHINNSLRCVVWEVAHSNEKLRHYWIVPARGYVVPHVPPDSMSNSLTVRFYQRHMIEYMEPDYNFQQEISVRYTFGEIATRDNFQEAIRGKRLIDSFGFDLLWTDVHPRESNYGMPTGLTQSERLNIWVDSAYPYRHTISFFHAEHHIEIALRDIRELPHEDKHHHLSIDLGSRETFASSPLEASSSRFKNALRRRSSASKDHSTLPLPTLTSLGSTDPDGILEGVRTLYVQFAPRPSPQPSTSAFRGRRPSASSRMSSGERIKLPQESTRFIEVFRTVWQDDLRDPGVPNPREGVVEAPDFTFAPSELPAVERRLEMEGDNRPLVERQVDRQGTLRRLGFGRR</sequence>
<organism evidence="2 3">
    <name type="scientific">Microthyrium microscopicum</name>
    <dbReference type="NCBI Taxonomy" id="703497"/>
    <lineage>
        <taxon>Eukaryota</taxon>
        <taxon>Fungi</taxon>
        <taxon>Dikarya</taxon>
        <taxon>Ascomycota</taxon>
        <taxon>Pezizomycotina</taxon>
        <taxon>Dothideomycetes</taxon>
        <taxon>Dothideomycetes incertae sedis</taxon>
        <taxon>Microthyriales</taxon>
        <taxon>Microthyriaceae</taxon>
        <taxon>Microthyrium</taxon>
    </lineage>
</organism>
<keyword evidence="3" id="KW-1185">Reference proteome</keyword>
<feature type="region of interest" description="Disordered" evidence="1">
    <location>
        <begin position="654"/>
        <end position="685"/>
    </location>
</feature>
<proteinExistence type="predicted"/>
<evidence type="ECO:0000256" key="1">
    <source>
        <dbReference type="SAM" id="MobiDB-lite"/>
    </source>
</evidence>
<reference evidence="2" key="1">
    <citation type="journal article" date="2020" name="Stud. Mycol.">
        <title>101 Dothideomycetes genomes: a test case for predicting lifestyles and emergence of pathogens.</title>
        <authorList>
            <person name="Haridas S."/>
            <person name="Albert R."/>
            <person name="Binder M."/>
            <person name="Bloem J."/>
            <person name="Labutti K."/>
            <person name="Salamov A."/>
            <person name="Andreopoulos B."/>
            <person name="Baker S."/>
            <person name="Barry K."/>
            <person name="Bills G."/>
            <person name="Bluhm B."/>
            <person name="Cannon C."/>
            <person name="Castanera R."/>
            <person name="Culley D."/>
            <person name="Daum C."/>
            <person name="Ezra D."/>
            <person name="Gonzalez J."/>
            <person name="Henrissat B."/>
            <person name="Kuo A."/>
            <person name="Liang C."/>
            <person name="Lipzen A."/>
            <person name="Lutzoni F."/>
            <person name="Magnuson J."/>
            <person name="Mondo S."/>
            <person name="Nolan M."/>
            <person name="Ohm R."/>
            <person name="Pangilinan J."/>
            <person name="Park H.-J."/>
            <person name="Ramirez L."/>
            <person name="Alfaro M."/>
            <person name="Sun H."/>
            <person name="Tritt A."/>
            <person name="Yoshinaga Y."/>
            <person name="Zwiers L.-H."/>
            <person name="Turgeon B."/>
            <person name="Goodwin S."/>
            <person name="Spatafora J."/>
            <person name="Crous P."/>
            <person name="Grigoriev I."/>
        </authorList>
    </citation>
    <scope>NUCLEOTIDE SEQUENCE</scope>
    <source>
        <strain evidence="2">CBS 115976</strain>
    </source>
</reference>
<feature type="region of interest" description="Disordered" evidence="1">
    <location>
        <begin position="332"/>
        <end position="422"/>
    </location>
</feature>
<evidence type="ECO:0000313" key="3">
    <source>
        <dbReference type="Proteomes" id="UP000799302"/>
    </source>
</evidence>
<gene>
    <name evidence="2" type="ORF">BT63DRAFT_414611</name>
</gene>
<name>A0A6A6UAK9_9PEZI</name>
<protein>
    <submittedName>
        <fullName evidence="2">Uncharacterized protein</fullName>
    </submittedName>
</protein>
<evidence type="ECO:0000313" key="2">
    <source>
        <dbReference type="EMBL" id="KAF2668631.1"/>
    </source>
</evidence>
<accession>A0A6A6UAK9</accession>
<feature type="compositionally biased region" description="Low complexity" evidence="1">
    <location>
        <begin position="671"/>
        <end position="685"/>
    </location>
</feature>
<dbReference type="Proteomes" id="UP000799302">
    <property type="component" value="Unassembled WGS sequence"/>
</dbReference>